<keyword evidence="15" id="KW-0472">Membrane</keyword>
<dbReference type="InterPro" id="IPR001264">
    <property type="entry name" value="Glyco_trans_51"/>
</dbReference>
<comment type="similarity">
    <text evidence="2">In the N-terminal section; belongs to the glycosyltransferase 51 family.</text>
</comment>
<feature type="region of interest" description="Disordered" evidence="14">
    <location>
        <begin position="1"/>
        <end position="27"/>
    </location>
</feature>
<feature type="domain" description="Penicillin-binding protein transpeptidase" evidence="16">
    <location>
        <begin position="351"/>
        <end position="638"/>
    </location>
</feature>
<dbReference type="SUPFAM" id="SSF56601">
    <property type="entry name" value="beta-lactamase/transpeptidase-like"/>
    <property type="match status" value="1"/>
</dbReference>
<evidence type="ECO:0000313" key="18">
    <source>
        <dbReference type="EMBL" id="MBS4215892.1"/>
    </source>
</evidence>
<dbReference type="InterPro" id="IPR036950">
    <property type="entry name" value="PBP_transglycosylase"/>
</dbReference>
<dbReference type="GO" id="GO:0008658">
    <property type="term" value="F:penicillin binding"/>
    <property type="evidence" value="ECO:0007669"/>
    <property type="project" value="InterPro"/>
</dbReference>
<evidence type="ECO:0000256" key="10">
    <source>
        <dbReference type="ARBA" id="ARBA00023268"/>
    </source>
</evidence>
<dbReference type="AlphaFoldDB" id="A0A942YXC9"/>
<dbReference type="InterPro" id="IPR012338">
    <property type="entry name" value="Beta-lactam/transpept-like"/>
</dbReference>
<dbReference type="GO" id="GO:0008955">
    <property type="term" value="F:peptidoglycan glycosyltransferase activity"/>
    <property type="evidence" value="ECO:0007669"/>
    <property type="project" value="UniProtKB-EC"/>
</dbReference>
<evidence type="ECO:0000259" key="17">
    <source>
        <dbReference type="Pfam" id="PF00912"/>
    </source>
</evidence>
<dbReference type="PANTHER" id="PTHR32282">
    <property type="entry name" value="BINDING PROTEIN TRANSPEPTIDASE, PUTATIVE-RELATED"/>
    <property type="match status" value="1"/>
</dbReference>
<evidence type="ECO:0000256" key="5">
    <source>
        <dbReference type="ARBA" id="ARBA00022676"/>
    </source>
</evidence>
<evidence type="ECO:0000256" key="11">
    <source>
        <dbReference type="ARBA" id="ARBA00023316"/>
    </source>
</evidence>
<dbReference type="InterPro" id="IPR001460">
    <property type="entry name" value="PCN-bd_Tpept"/>
</dbReference>
<feature type="compositionally biased region" description="Pro residues" evidence="14">
    <location>
        <begin position="845"/>
        <end position="856"/>
    </location>
</feature>
<keyword evidence="7" id="KW-0378">Hydrolase</keyword>
<evidence type="ECO:0000256" key="1">
    <source>
        <dbReference type="ARBA" id="ARBA00007090"/>
    </source>
</evidence>
<comment type="catalytic activity">
    <reaction evidence="13">
        <text>[GlcNAc-(1-&gt;4)-Mur2Ac(oyl-L-Ala-gamma-D-Glu-L-Lys-D-Ala-D-Ala)](n)-di-trans,octa-cis-undecaprenyl diphosphate + beta-D-GlcNAc-(1-&gt;4)-Mur2Ac(oyl-L-Ala-gamma-D-Glu-L-Lys-D-Ala-D-Ala)-di-trans,octa-cis-undecaprenyl diphosphate = [GlcNAc-(1-&gt;4)-Mur2Ac(oyl-L-Ala-gamma-D-Glu-L-Lys-D-Ala-D-Ala)](n+1)-di-trans,octa-cis-undecaprenyl diphosphate + di-trans,octa-cis-undecaprenyl diphosphate + H(+)</text>
        <dbReference type="Rhea" id="RHEA:23708"/>
        <dbReference type="Rhea" id="RHEA-COMP:9602"/>
        <dbReference type="Rhea" id="RHEA-COMP:9603"/>
        <dbReference type="ChEBI" id="CHEBI:15378"/>
        <dbReference type="ChEBI" id="CHEBI:58405"/>
        <dbReference type="ChEBI" id="CHEBI:60033"/>
        <dbReference type="ChEBI" id="CHEBI:78435"/>
        <dbReference type="EC" id="2.4.99.28"/>
    </reaction>
</comment>
<dbReference type="GO" id="GO:0071555">
    <property type="term" value="P:cell wall organization"/>
    <property type="evidence" value="ECO:0007669"/>
    <property type="project" value="UniProtKB-KW"/>
</dbReference>
<evidence type="ECO:0000256" key="13">
    <source>
        <dbReference type="ARBA" id="ARBA00049902"/>
    </source>
</evidence>
<keyword evidence="19" id="KW-1185">Reference proteome</keyword>
<keyword evidence="6" id="KW-0808">Transferase</keyword>
<evidence type="ECO:0000256" key="2">
    <source>
        <dbReference type="ARBA" id="ARBA00007739"/>
    </source>
</evidence>
<keyword evidence="8" id="KW-0133">Cell shape</keyword>
<dbReference type="GO" id="GO:0009002">
    <property type="term" value="F:serine-type D-Ala-D-Ala carboxypeptidase activity"/>
    <property type="evidence" value="ECO:0007669"/>
    <property type="project" value="UniProtKB-EC"/>
</dbReference>
<dbReference type="GO" id="GO:0008360">
    <property type="term" value="P:regulation of cell shape"/>
    <property type="evidence" value="ECO:0007669"/>
    <property type="project" value="UniProtKB-KW"/>
</dbReference>
<evidence type="ECO:0000259" key="16">
    <source>
        <dbReference type="Pfam" id="PF00905"/>
    </source>
</evidence>
<evidence type="ECO:0000256" key="6">
    <source>
        <dbReference type="ARBA" id="ARBA00022679"/>
    </source>
</evidence>
<evidence type="ECO:0000256" key="15">
    <source>
        <dbReference type="SAM" id="Phobius"/>
    </source>
</evidence>
<dbReference type="GO" id="GO:0006508">
    <property type="term" value="P:proteolysis"/>
    <property type="evidence" value="ECO:0007669"/>
    <property type="project" value="UniProtKB-KW"/>
</dbReference>
<evidence type="ECO:0000256" key="7">
    <source>
        <dbReference type="ARBA" id="ARBA00022801"/>
    </source>
</evidence>
<keyword evidence="10" id="KW-0511">Multifunctional enzyme</keyword>
<name>A0A942YXC9_9BACI</name>
<dbReference type="Pfam" id="PF00905">
    <property type="entry name" value="Transpeptidase"/>
    <property type="match status" value="1"/>
</dbReference>
<evidence type="ECO:0000256" key="14">
    <source>
        <dbReference type="SAM" id="MobiDB-lite"/>
    </source>
</evidence>
<keyword evidence="11" id="KW-0961">Cell wall biogenesis/degradation</keyword>
<feature type="domain" description="Glycosyl transferase family 51" evidence="17">
    <location>
        <begin position="83"/>
        <end position="257"/>
    </location>
</feature>
<dbReference type="Gene3D" id="1.10.3810.10">
    <property type="entry name" value="Biosynthetic peptidoglycan transglycosylase-like"/>
    <property type="match status" value="1"/>
</dbReference>
<keyword evidence="15" id="KW-1133">Transmembrane helix</keyword>
<feature type="compositionally biased region" description="Gly residues" evidence="14">
    <location>
        <begin position="798"/>
        <end position="838"/>
    </location>
</feature>
<keyword evidence="15" id="KW-0812">Transmembrane</keyword>
<evidence type="ECO:0000313" key="19">
    <source>
        <dbReference type="Proteomes" id="UP000679749"/>
    </source>
</evidence>
<keyword evidence="5" id="KW-0328">Glycosyltransferase</keyword>
<accession>A0A942YXC9</accession>
<reference evidence="18" key="1">
    <citation type="submission" date="2021-05" db="EMBL/GenBank/DDBJ databases">
        <title>Novel Bacillus species.</title>
        <authorList>
            <person name="Liu G."/>
        </authorList>
    </citation>
    <scope>NUCLEOTIDE SEQUENCE</scope>
    <source>
        <strain evidence="18">FJAT-49825</strain>
    </source>
</reference>
<dbReference type="GO" id="GO:0030288">
    <property type="term" value="C:outer membrane-bounded periplasmic space"/>
    <property type="evidence" value="ECO:0007669"/>
    <property type="project" value="TreeGrafter"/>
</dbReference>
<dbReference type="PANTHER" id="PTHR32282:SF29">
    <property type="entry name" value="PENICILLIN-BINDING PROTEIN 1A"/>
    <property type="match status" value="1"/>
</dbReference>
<dbReference type="InterPro" id="IPR050396">
    <property type="entry name" value="Glycosyltr_51/Transpeptidase"/>
</dbReference>
<gene>
    <name evidence="18" type="ORF">KHA99_26050</name>
</gene>
<dbReference type="NCBIfam" id="TIGR02074">
    <property type="entry name" value="PBP_1a_fam"/>
    <property type="match status" value="1"/>
</dbReference>
<evidence type="ECO:0000256" key="12">
    <source>
        <dbReference type="ARBA" id="ARBA00034000"/>
    </source>
</evidence>
<evidence type="ECO:0000256" key="9">
    <source>
        <dbReference type="ARBA" id="ARBA00022984"/>
    </source>
</evidence>
<dbReference type="FunFam" id="1.10.3810.10:FF:000001">
    <property type="entry name" value="Penicillin-binding protein 1A"/>
    <property type="match status" value="1"/>
</dbReference>
<dbReference type="Pfam" id="PF00912">
    <property type="entry name" value="Transgly"/>
    <property type="match status" value="1"/>
</dbReference>
<dbReference type="SUPFAM" id="SSF53955">
    <property type="entry name" value="Lysozyme-like"/>
    <property type="match status" value="1"/>
</dbReference>
<keyword evidence="9" id="KW-0573">Peptidoglycan synthesis</keyword>
<comment type="caution">
    <text evidence="18">The sequence shown here is derived from an EMBL/GenBank/DDBJ whole genome shotgun (WGS) entry which is preliminary data.</text>
</comment>
<feature type="compositionally biased region" description="Basic and acidic residues" evidence="14">
    <location>
        <begin position="1"/>
        <end position="22"/>
    </location>
</feature>
<dbReference type="InterPro" id="IPR023346">
    <property type="entry name" value="Lysozyme-like_dom_sf"/>
</dbReference>
<comment type="similarity">
    <text evidence="1">In the C-terminal section; belongs to the transpeptidase family.</text>
</comment>
<evidence type="ECO:0000256" key="3">
    <source>
        <dbReference type="ARBA" id="ARBA00022645"/>
    </source>
</evidence>
<sequence>MAEQYQSREERRKKQQSNDKARPKAKAKKGGMAKKIFLSLIVLCFVGLLAGVGTFAYLVKDTPKLDPKLLKDPIPSKILDKDGELISEAGSVNREYVTYKDIPKQVENAILATEDYRFYKHHGIDPIRLGGAVLANFRDGFGSEGGSTITQQVVKNAFLSRDKTLKRKVQEAWLSYQLEQKYTKHQIFEMYVNKVYISENSWGIATAAKIYYGKTLDQLTLAEAAQLAGMPQSPNNYNPFNHPDLAEKRRNIVLSLMYQHGFISKAQMEEAKKVAVKDTVLKEEQRKINDKPYDAFVDAVIDEVKEKTDFDIFSDGLTIYTTLDKNAQDYVNELLNSKDVIPYPDDQFQAGVALLDTKTGEIRAIGGGRNQQVQRGYNYAIDIQRQPGSTIKPVLDYGPAIEYLNWGTYQMIEDKPITYSSGKKFGNWDGQYKGPMTMRTALQLSRNTPAVQAIQQVGLDNAMKFALNLGIPLKEISESYAIGGFGGKTVGVSPLEMAGAYAAFGNKGIYNKPHAVTKIKLRDGTIIDTAPEPKVVMKDSTAFMVTDMLKSVLVSPGTGTNAKVPGLPMAGKTGTTNYSEEQRNAWNISKSAVPDSWFTGYTTNYTASIWTGYGDYKTPIEAKGNNQRIAQLIFKNLLAHVSKGTQTADFTMPNSVEKVRIEKGSMPAVLASEFTPDSEVLTEYAVKGHAPKTVSEKYNKLDAPSGLAAKYDQDTQKIAVTWDYPNTAQQNVQFDITVDNGTTPNHVVQAEKGFLFPVKPGEKYTITVLAIIGDRKSDPATTTIEVPQAENDTEQGNGNNGTGDGNGNGNGNGNGANNGNGNGTGTGTSSGNGTGNNTGGVVIPPVIPPGTPSTGH</sequence>
<comment type="catalytic activity">
    <reaction evidence="12">
        <text>Preferential cleavage: (Ac)2-L-Lys-D-Ala-|-D-Ala. Also transpeptidation of peptidyl-alanyl moieties that are N-acyl substituents of D-alanine.</text>
        <dbReference type="EC" id="3.4.16.4"/>
    </reaction>
</comment>
<evidence type="ECO:0000256" key="4">
    <source>
        <dbReference type="ARBA" id="ARBA00022670"/>
    </source>
</evidence>
<organism evidence="18 19">
    <name type="scientific">Neobacillus rhizophilus</name>
    <dbReference type="NCBI Taxonomy" id="2833579"/>
    <lineage>
        <taxon>Bacteria</taxon>
        <taxon>Bacillati</taxon>
        <taxon>Bacillota</taxon>
        <taxon>Bacilli</taxon>
        <taxon>Bacillales</taxon>
        <taxon>Bacillaceae</taxon>
        <taxon>Neobacillus</taxon>
    </lineage>
</organism>
<keyword evidence="4" id="KW-0645">Protease</keyword>
<dbReference type="Proteomes" id="UP000679749">
    <property type="component" value="Unassembled WGS sequence"/>
</dbReference>
<keyword evidence="3" id="KW-0121">Carboxypeptidase</keyword>
<feature type="transmembrane region" description="Helical" evidence="15">
    <location>
        <begin position="36"/>
        <end position="59"/>
    </location>
</feature>
<feature type="region of interest" description="Disordered" evidence="14">
    <location>
        <begin position="784"/>
        <end position="856"/>
    </location>
</feature>
<evidence type="ECO:0000256" key="8">
    <source>
        <dbReference type="ARBA" id="ARBA00022960"/>
    </source>
</evidence>
<protein>
    <submittedName>
        <fullName evidence="18">PBP1A family penicillin-binding protein</fullName>
    </submittedName>
</protein>
<dbReference type="RefSeq" id="WP_213120393.1">
    <property type="nucleotide sequence ID" value="NZ_JAGYPF010000005.1"/>
</dbReference>
<dbReference type="EMBL" id="JAGYPF010000005">
    <property type="protein sequence ID" value="MBS4215892.1"/>
    <property type="molecule type" value="Genomic_DNA"/>
</dbReference>
<dbReference type="GO" id="GO:0009252">
    <property type="term" value="P:peptidoglycan biosynthetic process"/>
    <property type="evidence" value="ECO:0007669"/>
    <property type="project" value="UniProtKB-KW"/>
</dbReference>
<proteinExistence type="inferred from homology"/>
<dbReference type="Gene3D" id="3.40.710.10">
    <property type="entry name" value="DD-peptidase/beta-lactamase superfamily"/>
    <property type="match status" value="1"/>
</dbReference>